<evidence type="ECO:0000256" key="7">
    <source>
        <dbReference type="ARBA" id="ARBA00023136"/>
    </source>
</evidence>
<feature type="transmembrane region" description="Helical" evidence="9">
    <location>
        <begin position="136"/>
        <end position="156"/>
    </location>
</feature>
<feature type="transmembrane region" description="Helical" evidence="9">
    <location>
        <begin position="87"/>
        <end position="109"/>
    </location>
</feature>
<dbReference type="GeneID" id="97668011"/>
<dbReference type="PANTHER" id="PTHR35011:SF10">
    <property type="entry name" value="TRAP TRANSPORTER SMALL PERMEASE PROTEIN"/>
    <property type="match status" value="1"/>
</dbReference>
<organism evidence="11 12">
    <name type="scientific">Roseibium album</name>
    <dbReference type="NCBI Taxonomy" id="311410"/>
    <lineage>
        <taxon>Bacteria</taxon>
        <taxon>Pseudomonadati</taxon>
        <taxon>Pseudomonadota</taxon>
        <taxon>Alphaproteobacteria</taxon>
        <taxon>Hyphomicrobiales</taxon>
        <taxon>Stappiaceae</taxon>
        <taxon>Roseibium</taxon>
    </lineage>
</organism>
<comment type="subunit">
    <text evidence="9">The complex comprises the extracytoplasmic solute receptor protein and the two transmembrane proteins.</text>
</comment>
<evidence type="ECO:0000256" key="1">
    <source>
        <dbReference type="ARBA" id="ARBA00004429"/>
    </source>
</evidence>
<dbReference type="InterPro" id="IPR055348">
    <property type="entry name" value="DctQ"/>
</dbReference>
<evidence type="ECO:0000256" key="5">
    <source>
        <dbReference type="ARBA" id="ARBA00022692"/>
    </source>
</evidence>
<protein>
    <recommendedName>
        <fullName evidence="9">TRAP transporter small permease protein</fullName>
    </recommendedName>
</protein>
<evidence type="ECO:0000256" key="9">
    <source>
        <dbReference type="RuleBase" id="RU369079"/>
    </source>
</evidence>
<evidence type="ECO:0000256" key="4">
    <source>
        <dbReference type="ARBA" id="ARBA00022519"/>
    </source>
</evidence>
<evidence type="ECO:0000313" key="12">
    <source>
        <dbReference type="Proteomes" id="UP000049983"/>
    </source>
</evidence>
<keyword evidence="4 9" id="KW-0997">Cell inner membrane</keyword>
<keyword evidence="5 9" id="KW-0812">Transmembrane</keyword>
<evidence type="ECO:0000313" key="11">
    <source>
        <dbReference type="EMBL" id="CTQ64884.1"/>
    </source>
</evidence>
<evidence type="ECO:0000256" key="3">
    <source>
        <dbReference type="ARBA" id="ARBA00022475"/>
    </source>
</evidence>
<dbReference type="EMBL" id="CXWC01000001">
    <property type="protein sequence ID" value="CTQ64884.1"/>
    <property type="molecule type" value="Genomic_DNA"/>
</dbReference>
<dbReference type="STRING" id="311410.LA5095_03192"/>
<dbReference type="GO" id="GO:0015740">
    <property type="term" value="P:C4-dicarboxylate transport"/>
    <property type="evidence" value="ECO:0007669"/>
    <property type="project" value="TreeGrafter"/>
</dbReference>
<dbReference type="GO" id="GO:0005886">
    <property type="term" value="C:plasma membrane"/>
    <property type="evidence" value="ECO:0007669"/>
    <property type="project" value="UniProtKB-SubCell"/>
</dbReference>
<keyword evidence="2 9" id="KW-0813">Transport</keyword>
<sequence>MTSLATLLRRINDRVAIVVGLVLLACVAFTLIEIAARRLGGSLGGVDEISGYVMAVTTSWGISYALTEQAHVRIDLLRQRLVPFGRAIFDILSMLCLSGTAIVVAWRGWGVLEKTLSTGASANTPLETPLWIPQSLWWAGWVWFALSASILLISALTNFLASDYKSVDAIAGARGEA</sequence>
<accession>A0A0M6Z9G4</accession>
<comment type="subcellular location">
    <subcellularLocation>
        <location evidence="1 9">Cell inner membrane</location>
        <topology evidence="1 9">Multi-pass membrane protein</topology>
    </subcellularLocation>
</comment>
<dbReference type="InterPro" id="IPR007387">
    <property type="entry name" value="TRAP_DctQ"/>
</dbReference>
<feature type="transmembrane region" description="Helical" evidence="9">
    <location>
        <begin position="49"/>
        <end position="66"/>
    </location>
</feature>
<reference evidence="12" key="1">
    <citation type="submission" date="2015-07" db="EMBL/GenBank/DDBJ databases">
        <authorList>
            <person name="Rodrigo-Torres Lidia"/>
            <person name="Arahal R.David."/>
        </authorList>
    </citation>
    <scope>NUCLEOTIDE SEQUENCE [LARGE SCALE GENOMIC DNA]</scope>
    <source>
        <strain evidence="12">CECT 5096</strain>
    </source>
</reference>
<evidence type="ECO:0000256" key="2">
    <source>
        <dbReference type="ARBA" id="ARBA00022448"/>
    </source>
</evidence>
<evidence type="ECO:0000259" key="10">
    <source>
        <dbReference type="Pfam" id="PF04290"/>
    </source>
</evidence>
<keyword evidence="3" id="KW-1003">Cell membrane</keyword>
<feature type="domain" description="Tripartite ATP-independent periplasmic transporters DctQ component" evidence="10">
    <location>
        <begin position="27"/>
        <end position="154"/>
    </location>
</feature>
<comment type="function">
    <text evidence="9">Part of the tripartite ATP-independent periplasmic (TRAP) transport system.</text>
</comment>
<proteinExistence type="inferred from homology"/>
<keyword evidence="7 9" id="KW-0472">Membrane</keyword>
<name>A0A0M6Z9G4_9HYPH</name>
<dbReference type="PANTHER" id="PTHR35011">
    <property type="entry name" value="2,3-DIKETO-L-GULONATE TRAP TRANSPORTER SMALL PERMEASE PROTEIN YIAM"/>
    <property type="match status" value="1"/>
</dbReference>
<dbReference type="Pfam" id="PF04290">
    <property type="entry name" value="DctQ"/>
    <property type="match status" value="1"/>
</dbReference>
<keyword evidence="6 9" id="KW-1133">Transmembrane helix</keyword>
<evidence type="ECO:0000256" key="6">
    <source>
        <dbReference type="ARBA" id="ARBA00022989"/>
    </source>
</evidence>
<gene>
    <name evidence="11" type="ORF">LA5096_00559</name>
</gene>
<dbReference type="AlphaFoldDB" id="A0A0M6Z9G4"/>
<keyword evidence="12" id="KW-1185">Reference proteome</keyword>
<evidence type="ECO:0000256" key="8">
    <source>
        <dbReference type="ARBA" id="ARBA00038436"/>
    </source>
</evidence>
<dbReference type="Proteomes" id="UP000049983">
    <property type="component" value="Unassembled WGS sequence"/>
</dbReference>
<feature type="transmembrane region" description="Helical" evidence="9">
    <location>
        <begin position="15"/>
        <end position="37"/>
    </location>
</feature>
<dbReference type="RefSeq" id="WP_055116511.1">
    <property type="nucleotide sequence ID" value="NZ_CXWA01000003.1"/>
</dbReference>
<comment type="similarity">
    <text evidence="8 9">Belongs to the TRAP transporter small permease family.</text>
</comment>
<dbReference type="GO" id="GO:0022857">
    <property type="term" value="F:transmembrane transporter activity"/>
    <property type="evidence" value="ECO:0007669"/>
    <property type="project" value="UniProtKB-UniRule"/>
</dbReference>